<evidence type="ECO:0000256" key="7">
    <source>
        <dbReference type="SAM" id="Phobius"/>
    </source>
</evidence>
<evidence type="ECO:0000313" key="9">
    <source>
        <dbReference type="EMBL" id="CAI9119969.1"/>
    </source>
</evidence>
<dbReference type="GO" id="GO:0008360">
    <property type="term" value="P:regulation of cell shape"/>
    <property type="evidence" value="ECO:0007669"/>
    <property type="project" value="UniProtKB-KW"/>
</dbReference>
<keyword evidence="10" id="KW-1185">Reference proteome</keyword>
<dbReference type="PANTHER" id="PTHR34138:SF1">
    <property type="entry name" value="CELL SHAPE-DETERMINING PROTEIN MREC"/>
    <property type="match status" value="1"/>
</dbReference>
<keyword evidence="7" id="KW-1133">Transmembrane helix</keyword>
<feature type="compositionally biased region" description="Low complexity" evidence="6">
    <location>
        <begin position="298"/>
        <end position="307"/>
    </location>
</feature>
<organism evidence="9 10">
    <name type="scientific">Brytella acorum</name>
    <dbReference type="NCBI Taxonomy" id="2959299"/>
    <lineage>
        <taxon>Bacteria</taxon>
        <taxon>Pseudomonadati</taxon>
        <taxon>Pseudomonadota</taxon>
        <taxon>Alphaproteobacteria</taxon>
        <taxon>Acetobacterales</taxon>
        <taxon>Acetobacteraceae</taxon>
        <taxon>Brytella</taxon>
    </lineage>
</organism>
<dbReference type="NCBIfam" id="NF010512">
    <property type="entry name" value="PRK13922.12-1"/>
    <property type="match status" value="1"/>
</dbReference>
<protein>
    <recommendedName>
        <fullName evidence="2 5">Cell shape-determining protein MreC</fullName>
    </recommendedName>
    <alternativeName>
        <fullName evidence="4 5">Cell shape protein MreC</fullName>
    </alternativeName>
</protein>
<keyword evidence="3 5" id="KW-0133">Cell shape</keyword>
<dbReference type="PANTHER" id="PTHR34138">
    <property type="entry name" value="CELL SHAPE-DETERMINING PROTEIN MREC"/>
    <property type="match status" value="1"/>
</dbReference>
<comment type="similarity">
    <text evidence="1 5">Belongs to the MreC family.</text>
</comment>
<evidence type="ECO:0000256" key="1">
    <source>
        <dbReference type="ARBA" id="ARBA00009369"/>
    </source>
</evidence>
<dbReference type="PIRSF" id="PIRSF038471">
    <property type="entry name" value="MreC"/>
    <property type="match status" value="1"/>
</dbReference>
<dbReference type="InterPro" id="IPR007221">
    <property type="entry name" value="MreC"/>
</dbReference>
<dbReference type="RefSeq" id="WP_289840795.1">
    <property type="nucleotide sequence ID" value="NZ_CATKSH010000003.1"/>
</dbReference>
<gene>
    <name evidence="9" type="primary">mreC</name>
    <name evidence="9" type="ORF">LMG32879_000795</name>
</gene>
<dbReference type="EMBL" id="CATKSH010000003">
    <property type="protein sequence ID" value="CAI9119969.1"/>
    <property type="molecule type" value="Genomic_DNA"/>
</dbReference>
<feature type="transmembrane region" description="Helical" evidence="7">
    <location>
        <begin position="13"/>
        <end position="31"/>
    </location>
</feature>
<dbReference type="Proteomes" id="UP001176960">
    <property type="component" value="Unassembled WGS sequence"/>
</dbReference>
<keyword evidence="7" id="KW-0472">Membrane</keyword>
<sequence>MFSIQVQQALAKLVLPFLILIACSIVVLGLARRPLVDRWRLDAADRLAPAYRLAAWPGEAVRGLYGDASGLGHLAVENAHLRDENAKLRRWYDVAVALANENARLKAQLHWIPDNAPSFVTGHVVRDAGGLYGRALLLSVGDGQGVQLGDVALDAGGLIGRVTEVGAHVARILLINDQASRIPVTLTASRGAAILAGDGSPYPRLLYYAQDNHPVEGERVFTSAQALPVGQSGHAPFTSLPGGLPIGTVHYIRPGDPVVVPDGSLVHPDIVRVFHYDQQDETGPSAPGRVPVQPPALAPELSAPSSADVEPGRG</sequence>
<feature type="domain" description="Rod shape-determining protein MreC beta-barrel core" evidence="8">
    <location>
        <begin position="129"/>
        <end position="253"/>
    </location>
</feature>
<evidence type="ECO:0000313" key="10">
    <source>
        <dbReference type="Proteomes" id="UP001176960"/>
    </source>
</evidence>
<feature type="region of interest" description="Disordered" evidence="6">
    <location>
        <begin position="279"/>
        <end position="314"/>
    </location>
</feature>
<comment type="function">
    <text evidence="5">Involved in formation and maintenance of cell shape.</text>
</comment>
<evidence type="ECO:0000256" key="3">
    <source>
        <dbReference type="ARBA" id="ARBA00022960"/>
    </source>
</evidence>
<dbReference type="InterPro" id="IPR055342">
    <property type="entry name" value="MreC_beta-barrel_core"/>
</dbReference>
<reference evidence="9" key="1">
    <citation type="submission" date="2023-03" db="EMBL/GenBank/DDBJ databases">
        <authorList>
            <person name="Cleenwerck I."/>
        </authorList>
    </citation>
    <scope>NUCLEOTIDE SEQUENCE</scope>
    <source>
        <strain evidence="9">LMG 32879</strain>
    </source>
</reference>
<proteinExistence type="inferred from homology"/>
<dbReference type="GO" id="GO:0005886">
    <property type="term" value="C:plasma membrane"/>
    <property type="evidence" value="ECO:0007669"/>
    <property type="project" value="TreeGrafter"/>
</dbReference>
<dbReference type="InterPro" id="IPR042177">
    <property type="entry name" value="Cell/Rod_1"/>
</dbReference>
<dbReference type="Gene3D" id="2.40.10.340">
    <property type="entry name" value="Rod shape-determining protein MreC, domain 1"/>
    <property type="match status" value="1"/>
</dbReference>
<name>A0AA35UV35_9PROT</name>
<evidence type="ECO:0000256" key="2">
    <source>
        <dbReference type="ARBA" id="ARBA00013855"/>
    </source>
</evidence>
<evidence type="ECO:0000256" key="6">
    <source>
        <dbReference type="SAM" id="MobiDB-lite"/>
    </source>
</evidence>
<evidence type="ECO:0000256" key="4">
    <source>
        <dbReference type="ARBA" id="ARBA00032089"/>
    </source>
</evidence>
<comment type="caution">
    <text evidence="9">The sequence shown here is derived from an EMBL/GenBank/DDBJ whole genome shotgun (WGS) entry which is preliminary data.</text>
</comment>
<keyword evidence="7" id="KW-0812">Transmembrane</keyword>
<dbReference type="InterPro" id="IPR042175">
    <property type="entry name" value="Cell/Rod_MreC_2"/>
</dbReference>
<dbReference type="Gene3D" id="2.40.10.350">
    <property type="entry name" value="Rod shape-determining protein MreC, domain 2"/>
    <property type="match status" value="1"/>
</dbReference>
<dbReference type="Pfam" id="PF04085">
    <property type="entry name" value="MreC"/>
    <property type="match status" value="1"/>
</dbReference>
<evidence type="ECO:0000256" key="5">
    <source>
        <dbReference type="PIRNR" id="PIRNR038471"/>
    </source>
</evidence>
<accession>A0AA35UV35</accession>
<evidence type="ECO:0000259" key="8">
    <source>
        <dbReference type="Pfam" id="PF04085"/>
    </source>
</evidence>
<dbReference type="AlphaFoldDB" id="A0AA35UV35"/>